<dbReference type="KEGG" id="vg:41332183"/>
<keyword evidence="2" id="KW-0489">Methyltransferase</keyword>
<sequence length="185" mass="20778">SKVPPPKVENRVGSPPPQGIVFGTLDVADERLNEARIGDASVNKTYADVLKSKRPPVKTKGRGAKNDLSTTGKRQGPKPDSVKQVWRPEPSKPFCEVRHHIGERGDEYFTIRYENGKTAYVNNGPNAVVDMFNLTLDNQRYTIHPMCLTPNGKRFYNYPNSYCWLDAFAMAKTHMPKSNPKTTIT</sequence>
<dbReference type="RefSeq" id="YP_009665202.1">
    <property type="nucleotide sequence ID" value="NC_043221.1"/>
</dbReference>
<evidence type="ECO:0000313" key="2">
    <source>
        <dbReference type="EMBL" id="AAR00223.1"/>
    </source>
</evidence>
<feature type="non-terminal residue" evidence="2">
    <location>
        <position position="1"/>
    </location>
</feature>
<organism evidence="2">
    <name type="scientific">Crinivirus abutilonis</name>
    <dbReference type="NCBI Taxonomy" id="169102"/>
    <lineage>
        <taxon>Viruses</taxon>
        <taxon>Riboviria</taxon>
        <taxon>Orthornavirae</taxon>
        <taxon>Kitrinoviricota</taxon>
        <taxon>Alsuviricetes</taxon>
        <taxon>Martellivirales</taxon>
        <taxon>Closteroviridae</taxon>
        <taxon>Crinivirus</taxon>
    </lineage>
</organism>
<proteinExistence type="predicted"/>
<evidence type="ECO:0000256" key="1">
    <source>
        <dbReference type="SAM" id="MobiDB-lite"/>
    </source>
</evidence>
<dbReference type="GO" id="GO:0008168">
    <property type="term" value="F:methyltransferase activity"/>
    <property type="evidence" value="ECO:0007669"/>
    <property type="project" value="UniProtKB-KW"/>
</dbReference>
<feature type="non-terminal residue" evidence="2">
    <location>
        <position position="185"/>
    </location>
</feature>
<feature type="compositionally biased region" description="Basic residues" evidence="1">
    <location>
        <begin position="52"/>
        <end position="63"/>
    </location>
</feature>
<dbReference type="GeneID" id="41332183"/>
<reference evidence="2" key="1">
    <citation type="submission" date="2003-09" db="EMBL/GenBank/DDBJ databases">
        <title>Characterization of Abutilon yellows virus-a crinivirus transmitted by the banded-wing whitefly (Trialeurodes abutilonea).</title>
        <authorList>
            <person name="Liu H.-Y."/>
            <person name="Duffus J.E."/>
        </authorList>
    </citation>
    <scope>NUCLEOTIDE SEQUENCE</scope>
</reference>
<feature type="region of interest" description="Disordered" evidence="1">
    <location>
        <begin position="1"/>
        <end position="20"/>
    </location>
</feature>
<dbReference type="GO" id="GO:0032259">
    <property type="term" value="P:methylation"/>
    <property type="evidence" value="ECO:0007669"/>
    <property type="project" value="UniProtKB-KW"/>
</dbReference>
<accession>Q6TGC8</accession>
<name>Q6TGC8_9CLOS</name>
<protein>
    <submittedName>
        <fullName evidence="2">Methyltransferase</fullName>
    </submittedName>
</protein>
<feature type="region of interest" description="Disordered" evidence="1">
    <location>
        <begin position="48"/>
        <end position="87"/>
    </location>
</feature>
<dbReference type="EMBL" id="AY422069">
    <property type="protein sequence ID" value="AAR00223.1"/>
    <property type="molecule type" value="Genomic_RNA"/>
</dbReference>
<keyword evidence="2" id="KW-0808">Transferase</keyword>